<dbReference type="PANTHER" id="PTHR32522:SF5">
    <property type="entry name" value="ABC3 TRANSPORTER PERMEASE PROTEIN DOMAIN-CONTAINING PROTEIN"/>
    <property type="match status" value="1"/>
</dbReference>
<dbReference type="OrthoDB" id="2126250at2759"/>
<feature type="transmembrane region" description="Helical" evidence="6">
    <location>
        <begin position="113"/>
        <end position="131"/>
    </location>
</feature>
<evidence type="ECO:0000313" key="8">
    <source>
        <dbReference type="EMBL" id="KAA6362656.1"/>
    </source>
</evidence>
<keyword evidence="3 6" id="KW-0812">Transmembrane</keyword>
<feature type="transmembrane region" description="Helical" evidence="6">
    <location>
        <begin position="77"/>
        <end position="101"/>
    </location>
</feature>
<gene>
    <name evidence="8" type="ORF">EZS28_041818</name>
</gene>
<dbReference type="PANTHER" id="PTHR32522">
    <property type="match status" value="1"/>
</dbReference>
<dbReference type="InterPro" id="IPR003838">
    <property type="entry name" value="ABC3_permease_C"/>
</dbReference>
<accession>A0A5J4TW09</accession>
<evidence type="ECO:0000256" key="6">
    <source>
        <dbReference type="SAM" id="Phobius"/>
    </source>
</evidence>
<evidence type="ECO:0000256" key="5">
    <source>
        <dbReference type="ARBA" id="ARBA00023136"/>
    </source>
</evidence>
<dbReference type="AlphaFoldDB" id="A0A5J4TW09"/>
<feature type="domain" description="ABC3 transporter permease C-terminal" evidence="7">
    <location>
        <begin position="9"/>
        <end position="108"/>
    </location>
</feature>
<proteinExistence type="predicted"/>
<dbReference type="Pfam" id="PF02687">
    <property type="entry name" value="FtsX"/>
    <property type="match status" value="1"/>
</dbReference>
<name>A0A5J4TW09_9EUKA</name>
<evidence type="ECO:0000256" key="1">
    <source>
        <dbReference type="ARBA" id="ARBA00004651"/>
    </source>
</evidence>
<evidence type="ECO:0000313" key="9">
    <source>
        <dbReference type="Proteomes" id="UP000324800"/>
    </source>
</evidence>
<evidence type="ECO:0000259" key="7">
    <source>
        <dbReference type="Pfam" id="PF02687"/>
    </source>
</evidence>
<comment type="subcellular location">
    <subcellularLocation>
        <location evidence="1">Cell membrane</location>
        <topology evidence="1">Multi-pass membrane protein</topology>
    </subcellularLocation>
</comment>
<dbReference type="Proteomes" id="UP000324800">
    <property type="component" value="Unassembled WGS sequence"/>
</dbReference>
<comment type="caution">
    <text evidence="8">The sequence shown here is derived from an EMBL/GenBank/DDBJ whole genome shotgun (WGS) entry which is preliminary data.</text>
</comment>
<dbReference type="GO" id="GO:0005886">
    <property type="term" value="C:plasma membrane"/>
    <property type="evidence" value="ECO:0007669"/>
    <property type="project" value="UniProtKB-SubCell"/>
</dbReference>
<sequence>MPVSSAFEGFIYTRTFEIGILRMVGLDRFGVVGVLIAQALLYSILGWIPCIILGIVGNYFVMYILEYSSSIPLQKLMIALIIIISTLITFGISVIASILPIGQALGQNFHDSIELQLLLIIILRAILTMTFTNTMNTNDIEESIIVFLFLIL</sequence>
<protein>
    <recommendedName>
        <fullName evidence="7">ABC3 transporter permease C-terminal domain-containing protein</fullName>
    </recommendedName>
</protein>
<dbReference type="EMBL" id="SNRW01023896">
    <property type="protein sequence ID" value="KAA6362656.1"/>
    <property type="molecule type" value="Genomic_DNA"/>
</dbReference>
<evidence type="ECO:0000256" key="2">
    <source>
        <dbReference type="ARBA" id="ARBA00022475"/>
    </source>
</evidence>
<evidence type="ECO:0000256" key="3">
    <source>
        <dbReference type="ARBA" id="ARBA00022692"/>
    </source>
</evidence>
<organism evidence="8 9">
    <name type="scientific">Streblomastix strix</name>
    <dbReference type="NCBI Taxonomy" id="222440"/>
    <lineage>
        <taxon>Eukaryota</taxon>
        <taxon>Metamonada</taxon>
        <taxon>Preaxostyla</taxon>
        <taxon>Oxymonadida</taxon>
        <taxon>Streblomastigidae</taxon>
        <taxon>Streblomastix</taxon>
    </lineage>
</organism>
<reference evidence="8 9" key="1">
    <citation type="submission" date="2019-03" db="EMBL/GenBank/DDBJ databases">
        <title>Single cell metagenomics reveals metabolic interactions within the superorganism composed of flagellate Streblomastix strix and complex community of Bacteroidetes bacteria on its surface.</title>
        <authorList>
            <person name="Treitli S.C."/>
            <person name="Kolisko M."/>
            <person name="Husnik F."/>
            <person name="Keeling P."/>
            <person name="Hampl V."/>
        </authorList>
    </citation>
    <scope>NUCLEOTIDE SEQUENCE [LARGE SCALE GENOMIC DNA]</scope>
    <source>
        <strain evidence="8">ST1C</strain>
    </source>
</reference>
<keyword evidence="5 6" id="KW-0472">Membrane</keyword>
<evidence type="ECO:0000256" key="4">
    <source>
        <dbReference type="ARBA" id="ARBA00022989"/>
    </source>
</evidence>
<keyword evidence="2" id="KW-1003">Cell membrane</keyword>
<keyword evidence="4 6" id="KW-1133">Transmembrane helix</keyword>